<dbReference type="Gene3D" id="3.30.870.10">
    <property type="entry name" value="Endonuclease Chain A"/>
    <property type="match status" value="2"/>
</dbReference>
<evidence type="ECO:0000313" key="15">
    <source>
        <dbReference type="EMBL" id="ALF53713.1"/>
    </source>
</evidence>
<dbReference type="PATRIC" id="fig|224013.5.peg.3401"/>
<comment type="subcellular location">
    <subcellularLocation>
        <location evidence="1">Cell membrane</location>
    </subcellularLocation>
</comment>
<dbReference type="FunFam" id="3.30.870.10:FF:000014">
    <property type="entry name" value="Cardiolipin synthase"/>
    <property type="match status" value="1"/>
</dbReference>
<dbReference type="EC" id="2.7.8.-" evidence="12"/>
<keyword evidence="16" id="KW-1185">Reference proteome</keyword>
<dbReference type="GO" id="GO:0005886">
    <property type="term" value="C:plasma membrane"/>
    <property type="evidence" value="ECO:0007669"/>
    <property type="project" value="UniProtKB-SubCell"/>
</dbReference>
<evidence type="ECO:0000256" key="10">
    <source>
        <dbReference type="ARBA" id="ARBA00023209"/>
    </source>
</evidence>
<evidence type="ECO:0000256" key="6">
    <source>
        <dbReference type="ARBA" id="ARBA00022737"/>
    </source>
</evidence>
<evidence type="ECO:0000256" key="8">
    <source>
        <dbReference type="ARBA" id="ARBA00023098"/>
    </source>
</evidence>
<reference evidence="15 16" key="2">
    <citation type="journal article" date="2016" name="Genome Announc.">
        <title>Draft Genome Sequence of the N2-Fixing Cyanobacterium Nostoc piscinale CENA21, Isolated from the Brazilian Amazon Floodplain.</title>
        <authorList>
            <person name="Leao T."/>
            <person name="Guimaraes P.I."/>
            <person name="de Melo A.G."/>
            <person name="Ramos R.T."/>
            <person name="Leao P.N."/>
            <person name="Silva A."/>
            <person name="Fiore M.F."/>
            <person name="Schneider M.P."/>
        </authorList>
    </citation>
    <scope>NUCLEOTIDE SEQUENCE [LARGE SCALE GENOMIC DNA]</scope>
    <source>
        <strain evidence="15 16">CENA21</strain>
    </source>
</reference>
<keyword evidence="7 13" id="KW-1133">Transmembrane helix</keyword>
<protein>
    <recommendedName>
        <fullName evidence="12">Cardiolipin synthase</fullName>
        <ecNumber evidence="12">2.7.8.-</ecNumber>
    </recommendedName>
</protein>
<dbReference type="AlphaFoldDB" id="A0A0M3V5D3"/>
<dbReference type="InterPro" id="IPR022924">
    <property type="entry name" value="Cardiolipin_synthase"/>
</dbReference>
<evidence type="ECO:0000256" key="7">
    <source>
        <dbReference type="ARBA" id="ARBA00022989"/>
    </source>
</evidence>
<evidence type="ECO:0000256" key="5">
    <source>
        <dbReference type="ARBA" id="ARBA00022692"/>
    </source>
</evidence>
<evidence type="ECO:0000256" key="1">
    <source>
        <dbReference type="ARBA" id="ARBA00004236"/>
    </source>
</evidence>
<evidence type="ECO:0000313" key="16">
    <source>
        <dbReference type="Proteomes" id="UP000062645"/>
    </source>
</evidence>
<keyword evidence="2" id="KW-1003">Cell membrane</keyword>
<dbReference type="CDD" id="cd09155">
    <property type="entry name" value="PLDc_PaCLS_like_1"/>
    <property type="match status" value="1"/>
</dbReference>
<dbReference type="RefSeq" id="WP_062293478.1">
    <property type="nucleotide sequence ID" value="NZ_CP012036.1"/>
</dbReference>
<evidence type="ECO:0000256" key="4">
    <source>
        <dbReference type="ARBA" id="ARBA00022679"/>
    </source>
</evidence>
<keyword evidence="8" id="KW-0443">Lipid metabolism</keyword>
<feature type="transmembrane region" description="Helical" evidence="13">
    <location>
        <begin position="39"/>
        <end position="60"/>
    </location>
</feature>
<dbReference type="GO" id="GO:0032049">
    <property type="term" value="P:cardiolipin biosynthetic process"/>
    <property type="evidence" value="ECO:0007669"/>
    <property type="project" value="UniProtKB-UniRule"/>
</dbReference>
<dbReference type="InterPro" id="IPR025202">
    <property type="entry name" value="PLD-like_dom"/>
</dbReference>
<evidence type="ECO:0000256" key="12">
    <source>
        <dbReference type="NCBIfam" id="TIGR04265"/>
    </source>
</evidence>
<sequence length="480" mass="54512">MLVDISILTFFSAATVVVHALGIAHAAHAVMTVRSSRGAIAWSISLVTFPWLALPLYWILGRTKFHGYAEALRSVFSEHQKLVRQAYSEITKFQVAVPERLKSLELLAATFTGISFTSGNAAELLIDGQQTYPAMLSAIASAKNYILLQSYIVDDDESGHEFQAALIAKAQQGIRVYFLYDEIGSNKLPRTYINSLRQNFIQVSAFHTTKGRGNRFQLNFRNHRKILVVDGEIAFTGGLNIGNDYVGKNRRLSPWRDTHLKLQGPTVQSLQSSFLQDWYWANRKVIDVNWQVQPNWEANQTALILPTGPADKHKACQLFFVNAINQAQTRLWIATPYFVPDDSTLTALKLAAMRGVDVRIILPNRPDHLFVYLCSFSYYNEMKPINIKFYRYKHGFMHQKIILIDNDLAGVGTVNLDNRSFFLNFEVMSFMINAQFVKSVEKMLKTDLAAAVTVDFAEYDRKPLWFKLAVRISRLLTPLL</sequence>
<proteinExistence type="predicted"/>
<evidence type="ECO:0000256" key="2">
    <source>
        <dbReference type="ARBA" id="ARBA00022475"/>
    </source>
</evidence>
<keyword evidence="6" id="KW-0677">Repeat</keyword>
<dbReference type="PANTHER" id="PTHR21248:SF22">
    <property type="entry name" value="PHOSPHOLIPASE D"/>
    <property type="match status" value="1"/>
</dbReference>
<gene>
    <name evidence="15" type="ORF">ACX27_14070</name>
</gene>
<dbReference type="Proteomes" id="UP000062645">
    <property type="component" value="Chromosome"/>
</dbReference>
<dbReference type="NCBIfam" id="TIGR04265">
    <property type="entry name" value="bac_cardiolipin"/>
    <property type="match status" value="1"/>
</dbReference>
<evidence type="ECO:0000256" key="9">
    <source>
        <dbReference type="ARBA" id="ARBA00023136"/>
    </source>
</evidence>
<dbReference type="KEGG" id="npz:ACX27_14070"/>
<name>A0A0M3V5D3_9NOSO</name>
<dbReference type="SMART" id="SM00155">
    <property type="entry name" value="PLDc"/>
    <property type="match status" value="2"/>
</dbReference>
<evidence type="ECO:0000256" key="11">
    <source>
        <dbReference type="ARBA" id="ARBA00023264"/>
    </source>
</evidence>
<organism evidence="15 16">
    <name type="scientific">Nostoc piscinale CENA21</name>
    <dbReference type="NCBI Taxonomy" id="224013"/>
    <lineage>
        <taxon>Bacteria</taxon>
        <taxon>Bacillati</taxon>
        <taxon>Cyanobacteriota</taxon>
        <taxon>Cyanophyceae</taxon>
        <taxon>Nostocales</taxon>
        <taxon>Nostocaceae</taxon>
        <taxon>Nostoc</taxon>
    </lineage>
</organism>
<feature type="domain" description="PLD phosphodiesterase" evidence="14">
    <location>
        <begin position="393"/>
        <end position="420"/>
    </location>
</feature>
<reference evidence="16" key="1">
    <citation type="submission" date="2015-07" db="EMBL/GenBank/DDBJ databases">
        <title>Genome Of Nitrogen-Fixing Cyanobacterium Nostoc piscinale CENA21 From Solimoes/Amazon River Floodplain Sediments And Comparative Genomics To Uncover Biosynthetic Natural Products Potential.</title>
        <authorList>
            <person name="Leao T.F."/>
            <person name="Leao P.N."/>
            <person name="Guimaraes P.I."/>
            <person name="de Melo A.G.C."/>
            <person name="Ramos R.T.J."/>
            <person name="Silva A."/>
            <person name="Fiore M.F."/>
            <person name="Schneider M.P.C."/>
        </authorList>
    </citation>
    <scope>NUCLEOTIDE SEQUENCE [LARGE SCALE GENOMIC DNA]</scope>
    <source>
        <strain evidence="16">CENA21</strain>
    </source>
</reference>
<dbReference type="GO" id="GO:0008808">
    <property type="term" value="F:cardiolipin synthase activity"/>
    <property type="evidence" value="ECO:0007669"/>
    <property type="project" value="UniProtKB-UniRule"/>
</dbReference>
<dbReference type="EMBL" id="CP012036">
    <property type="protein sequence ID" value="ALF53713.1"/>
    <property type="molecule type" value="Genomic_DNA"/>
</dbReference>
<evidence type="ECO:0000259" key="14">
    <source>
        <dbReference type="PROSITE" id="PS50035"/>
    </source>
</evidence>
<feature type="domain" description="PLD phosphodiesterase" evidence="14">
    <location>
        <begin position="218"/>
        <end position="245"/>
    </location>
</feature>
<dbReference type="PROSITE" id="PS50035">
    <property type="entry name" value="PLD"/>
    <property type="match status" value="2"/>
</dbReference>
<evidence type="ECO:0000256" key="13">
    <source>
        <dbReference type="SAM" id="Phobius"/>
    </source>
</evidence>
<keyword evidence="9 13" id="KW-0472">Membrane</keyword>
<keyword evidence="5 13" id="KW-0812">Transmembrane</keyword>
<evidence type="ECO:0000256" key="3">
    <source>
        <dbReference type="ARBA" id="ARBA00022516"/>
    </source>
</evidence>
<keyword evidence="11" id="KW-1208">Phospholipid metabolism</keyword>
<accession>A0A0M3V5D3</accession>
<dbReference type="OrthoDB" id="9762009at2"/>
<keyword evidence="3" id="KW-0444">Lipid biosynthesis</keyword>
<dbReference type="SUPFAM" id="SSF56024">
    <property type="entry name" value="Phospholipase D/nuclease"/>
    <property type="match status" value="2"/>
</dbReference>
<keyword evidence="4" id="KW-0808">Transferase</keyword>
<dbReference type="PANTHER" id="PTHR21248">
    <property type="entry name" value="CARDIOLIPIN SYNTHASE"/>
    <property type="match status" value="1"/>
</dbReference>
<dbReference type="InterPro" id="IPR001736">
    <property type="entry name" value="PLipase_D/transphosphatidylase"/>
</dbReference>
<dbReference type="STRING" id="224013.ACX27_14070"/>
<dbReference type="Pfam" id="PF13091">
    <property type="entry name" value="PLDc_2"/>
    <property type="match status" value="2"/>
</dbReference>
<keyword evidence="10" id="KW-0594">Phospholipid biosynthesis</keyword>
<dbReference type="CDD" id="cd09161">
    <property type="entry name" value="PLDc_PaCLS_like_2"/>
    <property type="match status" value="1"/>
</dbReference>